<dbReference type="OrthoDB" id="5918434at2759"/>
<evidence type="ECO:0000313" key="2">
    <source>
        <dbReference type="EMBL" id="VDK48735.1"/>
    </source>
</evidence>
<feature type="region of interest" description="Disordered" evidence="1">
    <location>
        <begin position="1"/>
        <end position="82"/>
    </location>
</feature>
<accession>A0A3P6R5P4</accession>
<keyword evidence="3" id="KW-1185">Reference proteome</keyword>
<evidence type="ECO:0000256" key="1">
    <source>
        <dbReference type="SAM" id="MobiDB-lite"/>
    </source>
</evidence>
<sequence length="82" mass="8657">MADQSEEKEEKAGQPSQNGDVATSTATPLTLPKAEMSNESSDLIEESMRLLGIKSSVPATSSRAEPEADGPIGPYDLSASYR</sequence>
<dbReference type="Proteomes" id="UP000271889">
    <property type="component" value="Unassembled WGS sequence"/>
</dbReference>
<name>A0A3P6R5P4_CYLGO</name>
<evidence type="ECO:0000313" key="3">
    <source>
        <dbReference type="Proteomes" id="UP000271889"/>
    </source>
</evidence>
<dbReference type="EMBL" id="UYRV01002470">
    <property type="protein sequence ID" value="VDK48735.1"/>
    <property type="molecule type" value="Genomic_DNA"/>
</dbReference>
<organism evidence="2 3">
    <name type="scientific">Cylicostephanus goldi</name>
    <name type="common">Nematode worm</name>
    <dbReference type="NCBI Taxonomy" id="71465"/>
    <lineage>
        <taxon>Eukaryota</taxon>
        <taxon>Metazoa</taxon>
        <taxon>Ecdysozoa</taxon>
        <taxon>Nematoda</taxon>
        <taxon>Chromadorea</taxon>
        <taxon>Rhabditida</taxon>
        <taxon>Rhabditina</taxon>
        <taxon>Rhabditomorpha</taxon>
        <taxon>Strongyloidea</taxon>
        <taxon>Strongylidae</taxon>
        <taxon>Cylicostephanus</taxon>
    </lineage>
</organism>
<gene>
    <name evidence="2" type="ORF">CGOC_LOCUS1353</name>
</gene>
<reference evidence="2 3" key="1">
    <citation type="submission" date="2018-11" db="EMBL/GenBank/DDBJ databases">
        <authorList>
            <consortium name="Pathogen Informatics"/>
        </authorList>
    </citation>
    <scope>NUCLEOTIDE SEQUENCE [LARGE SCALE GENOMIC DNA]</scope>
</reference>
<protein>
    <submittedName>
        <fullName evidence="2">Uncharacterized protein</fullName>
    </submittedName>
</protein>
<proteinExistence type="predicted"/>
<dbReference type="AlphaFoldDB" id="A0A3P6R5P4"/>
<feature type="compositionally biased region" description="Polar residues" evidence="1">
    <location>
        <begin position="14"/>
        <end position="28"/>
    </location>
</feature>